<name>D5MJP5_METO1</name>
<dbReference type="AlphaFoldDB" id="D5MJP5"/>
<dbReference type="KEGG" id="mox:DAMO_2557"/>
<dbReference type="EMBL" id="FP565575">
    <property type="protein sequence ID" value="CBE69630.1"/>
    <property type="molecule type" value="Genomic_DNA"/>
</dbReference>
<evidence type="ECO:0000313" key="2">
    <source>
        <dbReference type="Proteomes" id="UP000006898"/>
    </source>
</evidence>
<organism evidence="1 2">
    <name type="scientific">Methylomirabilis oxygeniifera</name>
    <dbReference type="NCBI Taxonomy" id="671143"/>
    <lineage>
        <taxon>Bacteria</taxon>
        <taxon>Candidatus Methylomirabilota</taxon>
        <taxon>Candidatus Methylomirabilia</taxon>
        <taxon>Candidatus Methylomirabilales</taxon>
        <taxon>Candidatus Methylomirabilaceae</taxon>
        <taxon>Candidatus Methylomirabilis</taxon>
    </lineage>
</organism>
<protein>
    <submittedName>
        <fullName evidence="1">Uncharacterized protein</fullName>
    </submittedName>
</protein>
<evidence type="ECO:0000313" key="1">
    <source>
        <dbReference type="EMBL" id="CBE69630.1"/>
    </source>
</evidence>
<dbReference type="HOGENOM" id="CLU_2647783_0_0_0"/>
<proteinExistence type="predicted"/>
<dbReference type="STRING" id="671143.DAMO_2557"/>
<reference evidence="1 2" key="1">
    <citation type="journal article" date="2010" name="Nature">
        <title>Nitrite-driven anaerobic methane oxidation by oxygenic bacteria.</title>
        <authorList>
            <person name="Ettwig K.F."/>
            <person name="Butler M.K."/>
            <person name="Le Paslier D."/>
            <person name="Pelletier E."/>
            <person name="Mangenot S."/>
            <person name="Kuypers M.M.M."/>
            <person name="Schreiber F."/>
            <person name="Dutilh B.E."/>
            <person name="Zedelius J."/>
            <person name="de Beer D."/>
            <person name="Gloerich J."/>
            <person name="Wessels H.J.C.T."/>
            <person name="van Allen T."/>
            <person name="Luesken F."/>
            <person name="Wu M."/>
            <person name="van de Pas-Schoonen K.T."/>
            <person name="Op den Camp H.J.M."/>
            <person name="Janssen-Megens E.M."/>
            <person name="Francoijs K-J."/>
            <person name="Stunnenberg H."/>
            <person name="Weissenbach J."/>
            <person name="Jetten M.S.M."/>
            <person name="Strous M."/>
        </authorList>
    </citation>
    <scope>NUCLEOTIDE SEQUENCE [LARGE SCALE GENOMIC DNA]</scope>
</reference>
<sequence>MASTDYECHDGGFHLGSLCRRIRAVLSSRRREDEKTGLGGANALGGVDASLRDGFSGQRTFRLQDCAFIVPYSRVK</sequence>
<gene>
    <name evidence="1" type="ORF">DAMO_2557</name>
</gene>
<dbReference type="Proteomes" id="UP000006898">
    <property type="component" value="Chromosome"/>
</dbReference>
<accession>D5MJP5</accession>